<protein>
    <submittedName>
        <fullName evidence="4">Arylsulfatase</fullName>
    </submittedName>
</protein>
<feature type="domain" description="Sulfatase N-terminal" evidence="3">
    <location>
        <begin position="35"/>
        <end position="313"/>
    </location>
</feature>
<keyword evidence="2" id="KW-0378">Hydrolase</keyword>
<dbReference type="CDD" id="cd16027">
    <property type="entry name" value="SGSH"/>
    <property type="match status" value="1"/>
</dbReference>
<dbReference type="Proteomes" id="UP000886191">
    <property type="component" value="Unassembled WGS sequence"/>
</dbReference>
<proteinExistence type="inferred from homology"/>
<comment type="similarity">
    <text evidence="1">Belongs to the sulfatase family.</text>
</comment>
<evidence type="ECO:0000313" key="4">
    <source>
        <dbReference type="EMBL" id="HEA22915.1"/>
    </source>
</evidence>
<dbReference type="InterPro" id="IPR052701">
    <property type="entry name" value="GAG_Ulvan_Degrading_Sulfatases"/>
</dbReference>
<dbReference type="PANTHER" id="PTHR43751">
    <property type="entry name" value="SULFATASE"/>
    <property type="match status" value="1"/>
</dbReference>
<accession>A0A831QTA6</accession>
<evidence type="ECO:0000259" key="3">
    <source>
        <dbReference type="Pfam" id="PF00884"/>
    </source>
</evidence>
<dbReference type="PANTHER" id="PTHR43751:SF1">
    <property type="entry name" value="SULFATASE ATSG-RELATED"/>
    <property type="match status" value="1"/>
</dbReference>
<dbReference type="InterPro" id="IPR000917">
    <property type="entry name" value="Sulfatase_N"/>
</dbReference>
<evidence type="ECO:0000256" key="2">
    <source>
        <dbReference type="ARBA" id="ARBA00022801"/>
    </source>
</evidence>
<dbReference type="SUPFAM" id="SSF53649">
    <property type="entry name" value="Alkaline phosphatase-like"/>
    <property type="match status" value="1"/>
</dbReference>
<dbReference type="PROSITE" id="PS00523">
    <property type="entry name" value="SULFATASE_1"/>
    <property type="match status" value="1"/>
</dbReference>
<organism evidence="4">
    <name type="scientific">Pricia antarctica</name>
    <dbReference type="NCBI Taxonomy" id="641691"/>
    <lineage>
        <taxon>Bacteria</taxon>
        <taxon>Pseudomonadati</taxon>
        <taxon>Bacteroidota</taxon>
        <taxon>Flavobacteriia</taxon>
        <taxon>Flavobacteriales</taxon>
        <taxon>Flavobacteriaceae</taxon>
        <taxon>Pricia</taxon>
    </lineage>
</organism>
<dbReference type="GO" id="GO:0016787">
    <property type="term" value="F:hydrolase activity"/>
    <property type="evidence" value="ECO:0007669"/>
    <property type="project" value="UniProtKB-KW"/>
</dbReference>
<sequence>MVNSLNPLLNFLMFMALISSGQYLHAQKASENVKPNIVLFIADDLATEDLGAYGNTEVRTPNIDRLAAESMQFTNAFASSPTCSPSRSSIFTGLMPFKNGAHGNHTGVKKETKSLVDYFEPLDYTVAIAGKYHVGPEENFAFERIMNSNVPEPGFEDKPGLHYDLNMGPVEQWLRVRKEKNPFMLVVADHSPHVVWPEKTAYSPEEVTMPSFHIDTEDTRHSRARYYEDITKMDANLGKLLAGLEKNGLDENTIVVFISDQGPQWAFGKWNLYDYGLSSPLLVRWKDHVKAGSSSDALVSLTDLLPTFSEMAGDKAPTGIDGKSFLQVLLGNTETHRDLVYASHTGDGTMNRSPMRMVRSSKYKYILNLAPEIRYNTHMNKAKDHDGGREYWDSWQEKSFRDVHAANVLYRYHNRPKEELYDLKNDPTEQINLAQLEPSQEILSKFRKQLANWRKEQGDFKTGPEELSVKHQKVVVPYTF</sequence>
<dbReference type="InterPro" id="IPR024607">
    <property type="entry name" value="Sulfatase_CS"/>
</dbReference>
<comment type="caution">
    <text evidence="4">The sequence shown here is derived from an EMBL/GenBank/DDBJ whole genome shotgun (WGS) entry which is preliminary data.</text>
</comment>
<name>A0A831QTA6_9FLAO</name>
<dbReference type="EMBL" id="DRGL01000069">
    <property type="protein sequence ID" value="HEA22915.1"/>
    <property type="molecule type" value="Genomic_DNA"/>
</dbReference>
<gene>
    <name evidence="4" type="ORF">ENH87_18625</name>
</gene>
<dbReference type="InterPro" id="IPR017850">
    <property type="entry name" value="Alkaline_phosphatase_core_sf"/>
</dbReference>
<dbReference type="Gene3D" id="3.40.720.10">
    <property type="entry name" value="Alkaline Phosphatase, subunit A"/>
    <property type="match status" value="1"/>
</dbReference>
<evidence type="ECO:0000256" key="1">
    <source>
        <dbReference type="ARBA" id="ARBA00008779"/>
    </source>
</evidence>
<reference evidence="4" key="1">
    <citation type="journal article" date="2020" name="mSystems">
        <title>Genome- and Community-Level Interaction Insights into Carbon Utilization and Element Cycling Functions of Hydrothermarchaeota in Hydrothermal Sediment.</title>
        <authorList>
            <person name="Zhou Z."/>
            <person name="Liu Y."/>
            <person name="Xu W."/>
            <person name="Pan J."/>
            <person name="Luo Z.H."/>
            <person name="Li M."/>
        </authorList>
    </citation>
    <scope>NUCLEOTIDE SEQUENCE [LARGE SCALE GENOMIC DNA]</scope>
    <source>
        <strain evidence="4">HyVt-345</strain>
    </source>
</reference>
<dbReference type="AlphaFoldDB" id="A0A831QTA6"/>
<dbReference type="Pfam" id="PF00884">
    <property type="entry name" value="Sulfatase"/>
    <property type="match status" value="1"/>
</dbReference>